<feature type="transmembrane region" description="Helical" evidence="6">
    <location>
        <begin position="225"/>
        <end position="248"/>
    </location>
</feature>
<keyword evidence="4 6" id="KW-0472">Membrane</keyword>
<evidence type="ECO:0000313" key="8">
    <source>
        <dbReference type="EMBL" id="OXV06820.1"/>
    </source>
</evidence>
<feature type="transmembrane region" description="Helical" evidence="6">
    <location>
        <begin position="96"/>
        <end position="120"/>
    </location>
</feature>
<proteinExistence type="predicted"/>
<dbReference type="InterPro" id="IPR036259">
    <property type="entry name" value="MFS_trans_sf"/>
</dbReference>
<sequence>MDQPGQNHHPEDCKKTRAAAADDPFKEEKWPFPPSRAAIEDKSSDDTDIEPIGPPSSIDLEPPVPVPRSKRRGLCGRFTVLAEVENPRSYPRRVKWFITFVVAVAGMMAPMGSSIFFPSLSQVAQDLRTTPTVTNLSVAVYMLSMSIFPLWWSSFSETLGRRTIYLISFGLMMVFNVFAAISPSIGMLVTMRLLSGGASASVQAVGAGTMADLWEPRERGRAIGIFYLGPLCGPLLAPIVGGALANRWGWRSTLWFIVLFGGVLLPFIFFALPETLPRYPLDAVLNARADVEAQAETEAQVEAETGAKVEAEADQTISATRTGTTSDFPLDRALSRRSSRQVVVRGARALRVLKVALFDPLKITLYLRFPAVLLTVYYASITFGCLYILNVSIQETFGKPPYSYSTLIVGLLYLPSSLGYIFASLLGGRWMDNIMQREAKKANRYDEQGQLIYRPEDRMRENAWLGAFLYPAALIWYGWTTQRGVYWLVPMVANFFFGIGSMLIFSIATTMLTEFMPNRSSSGVALNNFVRNIFSSIGCVVASPIMEAIGNGWLFTIMGSVAALSSLVIFAMKIYGPRWRKSMDAHLR</sequence>
<dbReference type="GO" id="GO:0010509">
    <property type="term" value="P:intracellular polyamine homeostasis"/>
    <property type="evidence" value="ECO:0007669"/>
    <property type="project" value="EnsemblFungi"/>
</dbReference>
<dbReference type="Gene3D" id="1.20.1250.20">
    <property type="entry name" value="MFS general substrate transporter like domains"/>
    <property type="match status" value="1"/>
</dbReference>
<dbReference type="AlphaFoldDB" id="A0A232LRN1"/>
<evidence type="ECO:0000256" key="4">
    <source>
        <dbReference type="ARBA" id="ARBA00023136"/>
    </source>
</evidence>
<keyword evidence="3 6" id="KW-1133">Transmembrane helix</keyword>
<evidence type="ECO:0000256" key="3">
    <source>
        <dbReference type="ARBA" id="ARBA00022989"/>
    </source>
</evidence>
<dbReference type="PROSITE" id="PS50850">
    <property type="entry name" value="MFS"/>
    <property type="match status" value="1"/>
</dbReference>
<dbReference type="OrthoDB" id="3936150at2759"/>
<dbReference type="EMBL" id="NPHW01005378">
    <property type="protein sequence ID" value="OXV06820.1"/>
    <property type="molecule type" value="Genomic_DNA"/>
</dbReference>
<dbReference type="PANTHER" id="PTHR23502">
    <property type="entry name" value="MAJOR FACILITATOR SUPERFAMILY"/>
    <property type="match status" value="1"/>
</dbReference>
<dbReference type="Proteomes" id="UP000243515">
    <property type="component" value="Unassembled WGS sequence"/>
</dbReference>
<gene>
    <name evidence="8" type="ORF">Egran_05414</name>
</gene>
<feature type="transmembrane region" description="Helical" evidence="6">
    <location>
        <begin position="485"/>
        <end position="508"/>
    </location>
</feature>
<evidence type="ECO:0000256" key="6">
    <source>
        <dbReference type="SAM" id="Phobius"/>
    </source>
</evidence>
<comment type="caution">
    <text evidence="8">The sequence shown here is derived from an EMBL/GenBank/DDBJ whole genome shotgun (WGS) entry which is preliminary data.</text>
</comment>
<keyword evidence="2 6" id="KW-0812">Transmembrane</keyword>
<accession>A0A232LRN1</accession>
<evidence type="ECO:0000256" key="5">
    <source>
        <dbReference type="SAM" id="MobiDB-lite"/>
    </source>
</evidence>
<comment type="subcellular location">
    <subcellularLocation>
        <location evidence="1">Membrane</location>
        <topology evidence="1">Multi-pass membrane protein</topology>
    </subcellularLocation>
</comment>
<feature type="transmembrane region" description="Helical" evidence="6">
    <location>
        <begin position="164"/>
        <end position="181"/>
    </location>
</feature>
<feature type="region of interest" description="Disordered" evidence="5">
    <location>
        <begin position="1"/>
        <end position="66"/>
    </location>
</feature>
<feature type="transmembrane region" description="Helical" evidence="6">
    <location>
        <begin position="371"/>
        <end position="390"/>
    </location>
</feature>
<feature type="transmembrane region" description="Helical" evidence="6">
    <location>
        <begin position="132"/>
        <end position="152"/>
    </location>
</feature>
<reference evidence="8 9" key="1">
    <citation type="journal article" date="2015" name="Environ. Microbiol.">
        <title>Metagenome sequence of Elaphomyces granulatus from sporocarp tissue reveals Ascomycota ectomycorrhizal fingerprints of genome expansion and a Proteobacteria-rich microbiome.</title>
        <authorList>
            <person name="Quandt C.A."/>
            <person name="Kohler A."/>
            <person name="Hesse C.N."/>
            <person name="Sharpton T.J."/>
            <person name="Martin F."/>
            <person name="Spatafora J.W."/>
        </authorList>
    </citation>
    <scope>NUCLEOTIDE SEQUENCE [LARGE SCALE GENOMIC DNA]</scope>
    <source>
        <strain evidence="8 9">OSC145934</strain>
    </source>
</reference>
<protein>
    <recommendedName>
        <fullName evidence="7">Major facilitator superfamily (MFS) profile domain-containing protein</fullName>
    </recommendedName>
</protein>
<feature type="transmembrane region" description="Helical" evidence="6">
    <location>
        <begin position="462"/>
        <end position="479"/>
    </location>
</feature>
<evidence type="ECO:0000256" key="1">
    <source>
        <dbReference type="ARBA" id="ARBA00004141"/>
    </source>
</evidence>
<evidence type="ECO:0000313" key="9">
    <source>
        <dbReference type="Proteomes" id="UP000243515"/>
    </source>
</evidence>
<keyword evidence="9" id="KW-1185">Reference proteome</keyword>
<dbReference type="GO" id="GO:0032973">
    <property type="term" value="P:amino acid export across plasma membrane"/>
    <property type="evidence" value="ECO:0007669"/>
    <property type="project" value="EnsemblFungi"/>
</dbReference>
<feature type="transmembrane region" description="Helical" evidence="6">
    <location>
        <begin position="254"/>
        <end position="272"/>
    </location>
</feature>
<evidence type="ECO:0000259" key="7">
    <source>
        <dbReference type="PROSITE" id="PS50850"/>
    </source>
</evidence>
<name>A0A232LRN1_9EURO</name>
<feature type="transmembrane region" description="Helical" evidence="6">
    <location>
        <begin position="402"/>
        <end position="427"/>
    </location>
</feature>
<dbReference type="GO" id="GO:0015203">
    <property type="term" value="F:polyamine transmembrane transporter activity"/>
    <property type="evidence" value="ECO:0007669"/>
    <property type="project" value="EnsemblFungi"/>
</dbReference>
<dbReference type="InterPro" id="IPR011701">
    <property type="entry name" value="MFS"/>
</dbReference>
<dbReference type="InterPro" id="IPR020846">
    <property type="entry name" value="MFS_dom"/>
</dbReference>
<dbReference type="GO" id="GO:0030476">
    <property type="term" value="P:ascospore wall assembly"/>
    <property type="evidence" value="ECO:0007669"/>
    <property type="project" value="EnsemblFungi"/>
</dbReference>
<dbReference type="GO" id="GO:0015565">
    <property type="term" value="F:threonine efflux transmembrane transporter activity"/>
    <property type="evidence" value="ECO:0007669"/>
    <property type="project" value="EnsemblFungi"/>
</dbReference>
<feature type="transmembrane region" description="Helical" evidence="6">
    <location>
        <begin position="552"/>
        <end position="572"/>
    </location>
</feature>
<feature type="domain" description="Major facilitator superfamily (MFS) profile" evidence="7">
    <location>
        <begin position="98"/>
        <end position="577"/>
    </location>
</feature>
<dbReference type="PANTHER" id="PTHR23502:SF5">
    <property type="entry name" value="QUINIDINE RESISTANCE PROTEIN 3"/>
    <property type="match status" value="1"/>
</dbReference>
<dbReference type="GO" id="GO:0005886">
    <property type="term" value="C:plasma membrane"/>
    <property type="evidence" value="ECO:0007669"/>
    <property type="project" value="EnsemblFungi"/>
</dbReference>
<dbReference type="CDD" id="cd17323">
    <property type="entry name" value="MFS_Tpo1_MDR_like"/>
    <property type="match status" value="1"/>
</dbReference>
<evidence type="ECO:0000256" key="2">
    <source>
        <dbReference type="ARBA" id="ARBA00022692"/>
    </source>
</evidence>
<dbReference type="Pfam" id="PF07690">
    <property type="entry name" value="MFS_1"/>
    <property type="match status" value="1"/>
</dbReference>
<dbReference type="SUPFAM" id="SSF103473">
    <property type="entry name" value="MFS general substrate transporter"/>
    <property type="match status" value="1"/>
</dbReference>
<organism evidence="8 9">
    <name type="scientific">Elaphomyces granulatus</name>
    <dbReference type="NCBI Taxonomy" id="519963"/>
    <lineage>
        <taxon>Eukaryota</taxon>
        <taxon>Fungi</taxon>
        <taxon>Dikarya</taxon>
        <taxon>Ascomycota</taxon>
        <taxon>Pezizomycotina</taxon>
        <taxon>Eurotiomycetes</taxon>
        <taxon>Eurotiomycetidae</taxon>
        <taxon>Eurotiales</taxon>
        <taxon>Elaphomycetaceae</taxon>
        <taxon>Elaphomyces</taxon>
    </lineage>
</organism>